<reference evidence="2" key="1">
    <citation type="submission" date="2025-08" db="UniProtKB">
        <authorList>
            <consortium name="RefSeq"/>
        </authorList>
    </citation>
    <scope>IDENTIFICATION</scope>
</reference>
<organism evidence="1 2">
    <name type="scientific">Bicyclus anynana</name>
    <name type="common">Squinting bush brown butterfly</name>
    <dbReference type="NCBI Taxonomy" id="110368"/>
    <lineage>
        <taxon>Eukaryota</taxon>
        <taxon>Metazoa</taxon>
        <taxon>Ecdysozoa</taxon>
        <taxon>Arthropoda</taxon>
        <taxon>Hexapoda</taxon>
        <taxon>Insecta</taxon>
        <taxon>Pterygota</taxon>
        <taxon>Neoptera</taxon>
        <taxon>Endopterygota</taxon>
        <taxon>Lepidoptera</taxon>
        <taxon>Glossata</taxon>
        <taxon>Ditrysia</taxon>
        <taxon>Papilionoidea</taxon>
        <taxon>Nymphalidae</taxon>
        <taxon>Satyrinae</taxon>
        <taxon>Satyrini</taxon>
        <taxon>Mycalesina</taxon>
        <taxon>Bicyclus</taxon>
    </lineage>
</organism>
<protein>
    <submittedName>
        <fullName evidence="2">Uncharacterized protein LOC128198452</fullName>
    </submittedName>
</protein>
<evidence type="ECO:0000313" key="2">
    <source>
        <dbReference type="RefSeq" id="XP_052739964.1"/>
    </source>
</evidence>
<accession>A0ABM3LLL3</accession>
<proteinExistence type="predicted"/>
<dbReference type="GeneID" id="128198452"/>
<dbReference type="Proteomes" id="UP001652582">
    <property type="component" value="Chromosome 10"/>
</dbReference>
<keyword evidence="1" id="KW-1185">Reference proteome</keyword>
<dbReference type="RefSeq" id="XP_052739964.1">
    <property type="nucleotide sequence ID" value="XM_052884004.1"/>
</dbReference>
<gene>
    <name evidence="2" type="primary">LOC128198452</name>
</gene>
<name>A0ABM3LLL3_BICAN</name>
<sequence>MRKTKKMASNLENTLRRIKDCTQDFGKNIYDHLSVGIKNLANKDAVTEDDIRQYEELVIMKKHPYLDLRALQMKYSPLSSKNIRQSATIPMDRDLQNQPGIHCDTVEDLLNVEIINRGLSGVSIPPQLVKHTNSDDIPLINNNVVRKTNKADDDNTLPITHPDQSILKSLKEEINAYMDRKSLHYA</sequence>
<evidence type="ECO:0000313" key="1">
    <source>
        <dbReference type="Proteomes" id="UP001652582"/>
    </source>
</evidence>